<dbReference type="Proteomes" id="UP000264605">
    <property type="component" value="Chromosome"/>
</dbReference>
<evidence type="ECO:0000313" key="3">
    <source>
        <dbReference type="Proteomes" id="UP000264605"/>
    </source>
</evidence>
<dbReference type="Pfam" id="PF02082">
    <property type="entry name" value="Rrf2"/>
    <property type="match status" value="1"/>
</dbReference>
<dbReference type="Gene3D" id="1.10.10.10">
    <property type="entry name" value="Winged helix-like DNA-binding domain superfamily/Winged helix DNA-binding domain"/>
    <property type="match status" value="1"/>
</dbReference>
<dbReference type="InterPro" id="IPR030489">
    <property type="entry name" value="TR_Rrf2-type_CS"/>
</dbReference>
<dbReference type="PANTHER" id="PTHR33221">
    <property type="entry name" value="WINGED HELIX-TURN-HELIX TRANSCRIPTIONAL REGULATOR, RRF2 FAMILY"/>
    <property type="match status" value="1"/>
</dbReference>
<evidence type="ECO:0000313" key="2">
    <source>
        <dbReference type="EMBL" id="AXV64003.1"/>
    </source>
</evidence>
<dbReference type="InterPro" id="IPR036388">
    <property type="entry name" value="WH-like_DNA-bd_sf"/>
</dbReference>
<dbReference type="GO" id="GO:0003700">
    <property type="term" value="F:DNA-binding transcription factor activity"/>
    <property type="evidence" value="ECO:0007669"/>
    <property type="project" value="TreeGrafter"/>
</dbReference>
<dbReference type="InterPro" id="IPR036390">
    <property type="entry name" value="WH_DNA-bd_sf"/>
</dbReference>
<dbReference type="PROSITE" id="PS51197">
    <property type="entry name" value="HTH_RRF2_2"/>
    <property type="match status" value="1"/>
</dbReference>
<dbReference type="GO" id="GO:0003677">
    <property type="term" value="F:DNA binding"/>
    <property type="evidence" value="ECO:0007669"/>
    <property type="project" value="UniProtKB-KW"/>
</dbReference>
<keyword evidence="1" id="KW-0238">DNA-binding</keyword>
<dbReference type="KEGG" id="pdj:D0907_01295"/>
<dbReference type="PANTHER" id="PTHR33221:SF4">
    <property type="entry name" value="HTH-TYPE TRANSCRIPTIONAL REPRESSOR NSRR"/>
    <property type="match status" value="1"/>
</dbReference>
<reference evidence="2 3" key="1">
    <citation type="submission" date="2018-08" db="EMBL/GenBank/DDBJ databases">
        <title>Draft genome sequence of Pseudoalteromonas donghaensis HJ51.</title>
        <authorList>
            <person name="Oh J."/>
            <person name="Roh D."/>
        </authorList>
    </citation>
    <scope>NUCLEOTIDE SEQUENCE [LARGE SCALE GENOMIC DNA]</scope>
    <source>
        <strain evidence="2 3">HJ51</strain>
    </source>
</reference>
<name>A0AAD0RXG2_9GAMM</name>
<dbReference type="RefSeq" id="WP_118843921.1">
    <property type="nucleotide sequence ID" value="NZ_CP032090.1"/>
</dbReference>
<dbReference type="InterPro" id="IPR000944">
    <property type="entry name" value="Tscrpt_reg_Rrf2"/>
</dbReference>
<dbReference type="AlphaFoldDB" id="A0AAD0RXG2"/>
<dbReference type="GeneID" id="99504071"/>
<accession>A0AAD0RXG2</accession>
<dbReference type="SUPFAM" id="SSF46785">
    <property type="entry name" value="Winged helix' DNA-binding domain"/>
    <property type="match status" value="1"/>
</dbReference>
<evidence type="ECO:0000256" key="1">
    <source>
        <dbReference type="ARBA" id="ARBA00023125"/>
    </source>
</evidence>
<proteinExistence type="predicted"/>
<dbReference type="GO" id="GO:0005829">
    <property type="term" value="C:cytosol"/>
    <property type="evidence" value="ECO:0007669"/>
    <property type="project" value="TreeGrafter"/>
</dbReference>
<dbReference type="EMBL" id="CP032090">
    <property type="protein sequence ID" value="AXV64003.1"/>
    <property type="molecule type" value="Genomic_DNA"/>
</dbReference>
<dbReference type="PROSITE" id="PS01332">
    <property type="entry name" value="HTH_RRF2_1"/>
    <property type="match status" value="1"/>
</dbReference>
<dbReference type="NCBIfam" id="TIGR00738">
    <property type="entry name" value="rrf2_super"/>
    <property type="match status" value="1"/>
</dbReference>
<sequence>MNVTRFTDYSLRVLIFAALHNGELVTIKEIAEKYEISKNHLMKVVQELSNRGYLIATRGKNGGIRLSKDPAEINIGELVRLQEQGSTLVECFGNDNQCVITPACQLKQIFAQAMEAFFLHLDNYTLADLITPKHANQLSQLLKIEN</sequence>
<gene>
    <name evidence="2" type="ORF">D0907_01295</name>
</gene>
<organism evidence="2 3">
    <name type="scientific">Pseudoalteromonas lipolytica</name>
    <dbReference type="NCBI Taxonomy" id="570156"/>
    <lineage>
        <taxon>Bacteria</taxon>
        <taxon>Pseudomonadati</taxon>
        <taxon>Pseudomonadota</taxon>
        <taxon>Gammaproteobacteria</taxon>
        <taxon>Alteromonadales</taxon>
        <taxon>Pseudoalteromonadaceae</taxon>
        <taxon>Pseudoalteromonas</taxon>
    </lineage>
</organism>
<protein>
    <submittedName>
        <fullName evidence="2">Rrf2 family transcriptional regulator</fullName>
    </submittedName>
</protein>